<comment type="caution">
    <text evidence="2">The sequence shown here is derived from an EMBL/GenBank/DDBJ whole genome shotgun (WGS) entry which is preliminary data.</text>
</comment>
<evidence type="ECO:0000313" key="3">
    <source>
        <dbReference type="Proteomes" id="UP001500897"/>
    </source>
</evidence>
<dbReference type="InterPro" id="IPR001387">
    <property type="entry name" value="Cro/C1-type_HTH"/>
</dbReference>
<feature type="domain" description="HTH cro/C1-type" evidence="1">
    <location>
        <begin position="21"/>
        <end position="75"/>
    </location>
</feature>
<dbReference type="PROSITE" id="PS50943">
    <property type="entry name" value="HTH_CROC1"/>
    <property type="match status" value="1"/>
</dbReference>
<dbReference type="InterPro" id="IPR043917">
    <property type="entry name" value="DUF5753"/>
</dbReference>
<dbReference type="SUPFAM" id="SSF47413">
    <property type="entry name" value="lambda repressor-like DNA-binding domains"/>
    <property type="match status" value="1"/>
</dbReference>
<reference evidence="2 3" key="1">
    <citation type="journal article" date="2019" name="Int. J. Syst. Evol. Microbiol.">
        <title>The Global Catalogue of Microorganisms (GCM) 10K type strain sequencing project: providing services to taxonomists for standard genome sequencing and annotation.</title>
        <authorList>
            <consortium name="The Broad Institute Genomics Platform"/>
            <consortium name="The Broad Institute Genome Sequencing Center for Infectious Disease"/>
            <person name="Wu L."/>
            <person name="Ma J."/>
        </authorList>
    </citation>
    <scope>NUCLEOTIDE SEQUENCE [LARGE SCALE GENOMIC DNA]</scope>
    <source>
        <strain evidence="2 3">JCM 14559</strain>
    </source>
</reference>
<dbReference type="Gene3D" id="1.10.260.40">
    <property type="entry name" value="lambda repressor-like DNA-binding domains"/>
    <property type="match status" value="1"/>
</dbReference>
<dbReference type="RefSeq" id="WP_344551834.1">
    <property type="nucleotide sequence ID" value="NZ_BAAANS010000012.1"/>
</dbReference>
<sequence>MTGLQTGSGATARRIQLGAQLRRLREARGVTREDAGYSIRASESKISRMELGRVGFKQRDVADLLTLYGVDDEESRGALLGLVGGTNAPSWWHGYGDVVPGWFQTYLNLEDAANLVRSYEVQFVPGLLQTAEYAYAVMRAGSPAASEEEIGRRAAVRMRRQQRFLAEGATARLELIVDETALRRPCGGPEVMRAQLARLSELSLRGTISLRVLPLGMGALAADSGAFSVLCFPEPDLADVVYVEQFTTALYLDKPAEVAEYATALERVSAAALSEGETRDLLAEILQGT</sequence>
<gene>
    <name evidence="2" type="ORF">GCM10009759_22470</name>
</gene>
<dbReference type="Proteomes" id="UP001500897">
    <property type="component" value="Unassembled WGS sequence"/>
</dbReference>
<protein>
    <submittedName>
        <fullName evidence="2">Helix-turn-helix transcriptional regulator</fullName>
    </submittedName>
</protein>
<keyword evidence="3" id="KW-1185">Reference proteome</keyword>
<evidence type="ECO:0000313" key="2">
    <source>
        <dbReference type="EMBL" id="GAA2094768.1"/>
    </source>
</evidence>
<proteinExistence type="predicted"/>
<dbReference type="EMBL" id="BAAANS010000012">
    <property type="protein sequence ID" value="GAA2094768.1"/>
    <property type="molecule type" value="Genomic_DNA"/>
</dbReference>
<dbReference type="Pfam" id="PF19054">
    <property type="entry name" value="DUF5753"/>
    <property type="match status" value="1"/>
</dbReference>
<accession>A0ABN2WLD1</accession>
<organism evidence="2 3">
    <name type="scientific">Kitasatospora saccharophila</name>
    <dbReference type="NCBI Taxonomy" id="407973"/>
    <lineage>
        <taxon>Bacteria</taxon>
        <taxon>Bacillati</taxon>
        <taxon>Actinomycetota</taxon>
        <taxon>Actinomycetes</taxon>
        <taxon>Kitasatosporales</taxon>
        <taxon>Streptomycetaceae</taxon>
        <taxon>Kitasatospora</taxon>
    </lineage>
</organism>
<dbReference type="Pfam" id="PF13560">
    <property type="entry name" value="HTH_31"/>
    <property type="match status" value="1"/>
</dbReference>
<dbReference type="InterPro" id="IPR010982">
    <property type="entry name" value="Lambda_DNA-bd_dom_sf"/>
</dbReference>
<evidence type="ECO:0000259" key="1">
    <source>
        <dbReference type="PROSITE" id="PS50943"/>
    </source>
</evidence>
<name>A0ABN2WLD1_9ACTN</name>
<dbReference type="SMART" id="SM00530">
    <property type="entry name" value="HTH_XRE"/>
    <property type="match status" value="1"/>
</dbReference>
<dbReference type="CDD" id="cd00093">
    <property type="entry name" value="HTH_XRE"/>
    <property type="match status" value="1"/>
</dbReference>